<reference evidence="8" key="1">
    <citation type="journal article" date="2014" name="Proc. Natl. Acad. Sci. U.S.A.">
        <title>Extensive sampling of basidiomycete genomes demonstrates inadequacy of the white-rot/brown-rot paradigm for wood decay fungi.</title>
        <authorList>
            <person name="Riley R."/>
            <person name="Salamov A.A."/>
            <person name="Brown D.W."/>
            <person name="Nagy L.G."/>
            <person name="Floudas D."/>
            <person name="Held B.W."/>
            <person name="Levasseur A."/>
            <person name="Lombard V."/>
            <person name="Morin E."/>
            <person name="Otillar R."/>
            <person name="Lindquist E.A."/>
            <person name="Sun H."/>
            <person name="LaButti K.M."/>
            <person name="Schmutz J."/>
            <person name="Jabbour D."/>
            <person name="Luo H."/>
            <person name="Baker S.E."/>
            <person name="Pisabarro A.G."/>
            <person name="Walton J.D."/>
            <person name="Blanchette R.A."/>
            <person name="Henrissat B."/>
            <person name="Martin F."/>
            <person name="Cullen D."/>
            <person name="Hibbett D.S."/>
            <person name="Grigoriev I.V."/>
        </authorList>
    </citation>
    <scope>NUCLEOTIDE SEQUENCE [LARGE SCALE GENOMIC DNA]</scope>
    <source>
        <strain evidence="8">FD-172 SS1</strain>
    </source>
</reference>
<organism evidence="7 8">
    <name type="scientific">Botryobasidium botryosum (strain FD-172 SS1)</name>
    <dbReference type="NCBI Taxonomy" id="930990"/>
    <lineage>
        <taxon>Eukaryota</taxon>
        <taxon>Fungi</taxon>
        <taxon>Dikarya</taxon>
        <taxon>Basidiomycota</taxon>
        <taxon>Agaricomycotina</taxon>
        <taxon>Agaricomycetes</taxon>
        <taxon>Cantharellales</taxon>
        <taxon>Botryobasidiaceae</taxon>
        <taxon>Botryobasidium</taxon>
    </lineage>
</organism>
<dbReference type="Pfam" id="PF02900">
    <property type="entry name" value="LigB"/>
    <property type="match status" value="1"/>
</dbReference>
<dbReference type="PIRSF" id="PIRSF006157">
    <property type="entry name" value="Doxgns_DODA"/>
    <property type="match status" value="1"/>
</dbReference>
<dbReference type="EMBL" id="KL198023">
    <property type="protein sequence ID" value="KDQ17657.1"/>
    <property type="molecule type" value="Genomic_DNA"/>
</dbReference>
<dbReference type="Gene3D" id="3.40.830.10">
    <property type="entry name" value="LigB-like"/>
    <property type="match status" value="1"/>
</dbReference>
<proteinExistence type="inferred from homology"/>
<dbReference type="GO" id="GO:0008198">
    <property type="term" value="F:ferrous iron binding"/>
    <property type="evidence" value="ECO:0007669"/>
    <property type="project" value="InterPro"/>
</dbReference>
<evidence type="ECO:0000313" key="8">
    <source>
        <dbReference type="Proteomes" id="UP000027195"/>
    </source>
</evidence>
<dbReference type="Proteomes" id="UP000027195">
    <property type="component" value="Unassembled WGS sequence"/>
</dbReference>
<keyword evidence="8" id="KW-1185">Reference proteome</keyword>
<gene>
    <name evidence="7" type="ORF">BOTBODRAFT_105172</name>
</gene>
<evidence type="ECO:0000256" key="4">
    <source>
        <dbReference type="ARBA" id="ARBA00022833"/>
    </source>
</evidence>
<protein>
    <recommendedName>
        <fullName evidence="6">Extradiol ring-cleavage dioxygenase class III enzyme subunit B domain-containing protein</fullName>
    </recommendedName>
</protein>
<dbReference type="CDD" id="cd07363">
    <property type="entry name" value="45_DOPA_Dioxygenase"/>
    <property type="match status" value="1"/>
</dbReference>
<evidence type="ECO:0000313" key="7">
    <source>
        <dbReference type="EMBL" id="KDQ17657.1"/>
    </source>
</evidence>
<keyword evidence="4" id="KW-0862">Zinc</keyword>
<dbReference type="STRING" id="930990.A0A067N0G1"/>
<dbReference type="PANTHER" id="PTHR30096">
    <property type="entry name" value="4,5-DOPA DIOXYGENASE EXTRADIOL-LIKE PROTEIN"/>
    <property type="match status" value="1"/>
</dbReference>
<dbReference type="GO" id="GO:0008270">
    <property type="term" value="F:zinc ion binding"/>
    <property type="evidence" value="ECO:0007669"/>
    <property type="project" value="InterPro"/>
</dbReference>
<dbReference type="SUPFAM" id="SSF53213">
    <property type="entry name" value="LigB-like"/>
    <property type="match status" value="1"/>
</dbReference>
<dbReference type="HOGENOM" id="CLU_046582_1_1_1"/>
<dbReference type="InterPro" id="IPR004183">
    <property type="entry name" value="Xdiol_dOase_suB"/>
</dbReference>
<dbReference type="AlphaFoldDB" id="A0A067N0G1"/>
<keyword evidence="3" id="KW-0479">Metal-binding</keyword>
<dbReference type="InParanoid" id="A0A067N0G1"/>
<accession>A0A067N0G1</accession>
<evidence type="ECO:0000259" key="6">
    <source>
        <dbReference type="Pfam" id="PF02900"/>
    </source>
</evidence>
<dbReference type="FunCoup" id="A0A067N0G1">
    <property type="interactions" value="310"/>
</dbReference>
<comment type="cofactor">
    <cofactor evidence="1">
        <name>Zn(2+)</name>
        <dbReference type="ChEBI" id="CHEBI:29105"/>
    </cofactor>
</comment>
<keyword evidence="5" id="KW-0560">Oxidoreductase</keyword>
<feature type="domain" description="Extradiol ring-cleavage dioxygenase class III enzyme subunit B" evidence="6">
    <location>
        <begin position="61"/>
        <end position="300"/>
    </location>
</feature>
<dbReference type="GO" id="GO:0016702">
    <property type="term" value="F:oxidoreductase activity, acting on single donors with incorporation of molecular oxygen, incorporation of two atoms of oxygen"/>
    <property type="evidence" value="ECO:0007669"/>
    <property type="project" value="UniProtKB-ARBA"/>
</dbReference>
<evidence type="ECO:0000256" key="1">
    <source>
        <dbReference type="ARBA" id="ARBA00001947"/>
    </source>
</evidence>
<dbReference type="InterPro" id="IPR014436">
    <property type="entry name" value="Extradiol_dOase_DODA"/>
</dbReference>
<dbReference type="PANTHER" id="PTHR30096:SF0">
    <property type="entry name" value="4,5-DOPA DIOXYGENASE EXTRADIOL-LIKE PROTEIN"/>
    <property type="match status" value="1"/>
</dbReference>
<comment type="similarity">
    <text evidence="2">Belongs to the DODA-type extradiol aromatic ring-opening dioxygenase family.</text>
</comment>
<sequence>MASTAIPNTPQEWKQSLEELPEGGKIPAFFFAHGQPFLIWPSGDRMPPMGGITELQGPGGPLASFLKDFGQTLLKKYKPKGIIVFSAHFETSGERLVTDYGDENPLLMDYYGFQPALYQVKFKSRGDSALSQRVVSAFHKASMRARTTPITENRGRDGRGFSGPGLDHGVFVPFKLMFGDEFTDVPIVQVSIESDMSPERQWAVGKAVAELRSEGLLILSGGLGIHTFQDVDACSPTRARDIFKSFHRAILDAALVPTPQERHDALVALTSHPGFRPAHPREEHFVPIYIAAGAGEEGEARVLYGMHGGPTIAFGV</sequence>
<evidence type="ECO:0000256" key="5">
    <source>
        <dbReference type="ARBA" id="ARBA00023002"/>
    </source>
</evidence>
<dbReference type="OrthoDB" id="7396853at2759"/>
<evidence type="ECO:0000256" key="2">
    <source>
        <dbReference type="ARBA" id="ARBA00007581"/>
    </source>
</evidence>
<evidence type="ECO:0000256" key="3">
    <source>
        <dbReference type="ARBA" id="ARBA00022723"/>
    </source>
</evidence>
<name>A0A067N0G1_BOTB1</name>